<dbReference type="PANTHER" id="PTHR33153:SF3">
    <property type="entry name" value="TRAFFICKING PROTEIN PARTICLE COMPLEX SUBUNIT 11 DOMAIN-CONTAINING PROTEIN"/>
    <property type="match status" value="1"/>
</dbReference>
<dbReference type="EnsemblMetazoa" id="Aqu2.1.18137_001">
    <property type="protein sequence ID" value="Aqu2.1.18137_001"/>
    <property type="gene ID" value="Aqu2.1.18137"/>
</dbReference>
<reference evidence="1" key="1">
    <citation type="submission" date="2017-05" db="UniProtKB">
        <authorList>
            <consortium name="EnsemblMetazoa"/>
        </authorList>
    </citation>
    <scope>IDENTIFICATION</scope>
</reference>
<proteinExistence type="predicted"/>
<dbReference type="AlphaFoldDB" id="A0A1X7TTE6"/>
<protein>
    <submittedName>
        <fullName evidence="1">Uncharacterized protein</fullName>
    </submittedName>
</protein>
<organism evidence="1">
    <name type="scientific">Amphimedon queenslandica</name>
    <name type="common">Sponge</name>
    <dbReference type="NCBI Taxonomy" id="400682"/>
    <lineage>
        <taxon>Eukaryota</taxon>
        <taxon>Metazoa</taxon>
        <taxon>Porifera</taxon>
        <taxon>Demospongiae</taxon>
        <taxon>Heteroscleromorpha</taxon>
        <taxon>Haplosclerida</taxon>
        <taxon>Niphatidae</taxon>
        <taxon>Amphimedon</taxon>
    </lineage>
</organism>
<name>A0A1X7TTE6_AMPQE</name>
<dbReference type="PANTHER" id="PTHR33153">
    <property type="entry name" value="MYND-TYPE DOMAIN-CONTAINING PROTEIN"/>
    <property type="match status" value="1"/>
</dbReference>
<sequence>MKSDLMEQNERVCQIISQSYFYKLWGSELRNVIIPERSMFNKYDTCTKVANECHKSVNLVRSAYEEQYKRHSTSFSIDKKGKNILFTDKKTRSSPEKYVTIIIDGMDQSKTNMPCLCRD</sequence>
<accession>A0A1X7TTE6</accession>
<evidence type="ECO:0000313" key="1">
    <source>
        <dbReference type="EnsemblMetazoa" id="Aqu2.1.18137_001"/>
    </source>
</evidence>
<dbReference type="InParanoid" id="A0A1X7TTE6"/>